<reference evidence="2" key="1">
    <citation type="submission" date="2020-06" db="EMBL/GenBank/DDBJ databases">
        <authorList>
            <person name="Li T."/>
            <person name="Hu X."/>
            <person name="Zhang T."/>
            <person name="Song X."/>
            <person name="Zhang H."/>
            <person name="Dai N."/>
            <person name="Sheng W."/>
            <person name="Hou X."/>
            <person name="Wei L."/>
        </authorList>
    </citation>
    <scope>NUCLEOTIDE SEQUENCE</scope>
    <source>
        <strain evidence="2">G02</strain>
        <tissue evidence="2">Leaf</tissue>
    </source>
</reference>
<gene>
    <name evidence="2" type="ORF">Sradi_2372900</name>
</gene>
<feature type="region of interest" description="Disordered" evidence="1">
    <location>
        <begin position="1"/>
        <end position="43"/>
    </location>
</feature>
<protein>
    <submittedName>
        <fullName evidence="2">Uncharacterized protein</fullName>
    </submittedName>
</protein>
<dbReference type="AlphaFoldDB" id="A0AAW2T601"/>
<feature type="compositionally biased region" description="Basic and acidic residues" evidence="1">
    <location>
        <begin position="1"/>
        <end position="18"/>
    </location>
</feature>
<sequence>MASSDESIRYVGESHPDENPSEATSERVGSQSVGPSGGRRRSLRRMAASFRRLIDEEKEEVGRNEGEASSLGEEGRVVTDLVVVHPSSMMDWESSTLKSSHVTQLSREFFIPNSMVIYALGADGRGPFPPANCLSFFVAQLWSCLRFHIPSFYREVAHLFLVPLNQLVPNSFRIMTSFFMIFVFMNIPCLLKFSPNVSV</sequence>
<evidence type="ECO:0000313" key="2">
    <source>
        <dbReference type="EMBL" id="KAL0400296.1"/>
    </source>
</evidence>
<name>A0AAW2T601_SESRA</name>
<comment type="caution">
    <text evidence="2">The sequence shown here is derived from an EMBL/GenBank/DDBJ whole genome shotgun (WGS) entry which is preliminary data.</text>
</comment>
<reference evidence="2" key="2">
    <citation type="journal article" date="2024" name="Plant">
        <title>Genomic evolution and insights into agronomic trait innovations of Sesamum species.</title>
        <authorList>
            <person name="Miao H."/>
            <person name="Wang L."/>
            <person name="Qu L."/>
            <person name="Liu H."/>
            <person name="Sun Y."/>
            <person name="Le M."/>
            <person name="Wang Q."/>
            <person name="Wei S."/>
            <person name="Zheng Y."/>
            <person name="Lin W."/>
            <person name="Duan Y."/>
            <person name="Cao H."/>
            <person name="Xiong S."/>
            <person name="Wang X."/>
            <person name="Wei L."/>
            <person name="Li C."/>
            <person name="Ma Q."/>
            <person name="Ju M."/>
            <person name="Zhao R."/>
            <person name="Li G."/>
            <person name="Mu C."/>
            <person name="Tian Q."/>
            <person name="Mei H."/>
            <person name="Zhang T."/>
            <person name="Gao T."/>
            <person name="Zhang H."/>
        </authorList>
    </citation>
    <scope>NUCLEOTIDE SEQUENCE</scope>
    <source>
        <strain evidence="2">G02</strain>
    </source>
</reference>
<dbReference type="EMBL" id="JACGWJ010000009">
    <property type="protein sequence ID" value="KAL0400296.1"/>
    <property type="molecule type" value="Genomic_DNA"/>
</dbReference>
<organism evidence="2">
    <name type="scientific">Sesamum radiatum</name>
    <name type="common">Black benniseed</name>
    <dbReference type="NCBI Taxonomy" id="300843"/>
    <lineage>
        <taxon>Eukaryota</taxon>
        <taxon>Viridiplantae</taxon>
        <taxon>Streptophyta</taxon>
        <taxon>Embryophyta</taxon>
        <taxon>Tracheophyta</taxon>
        <taxon>Spermatophyta</taxon>
        <taxon>Magnoliopsida</taxon>
        <taxon>eudicotyledons</taxon>
        <taxon>Gunneridae</taxon>
        <taxon>Pentapetalae</taxon>
        <taxon>asterids</taxon>
        <taxon>lamiids</taxon>
        <taxon>Lamiales</taxon>
        <taxon>Pedaliaceae</taxon>
        <taxon>Sesamum</taxon>
    </lineage>
</organism>
<accession>A0AAW2T601</accession>
<evidence type="ECO:0000256" key="1">
    <source>
        <dbReference type="SAM" id="MobiDB-lite"/>
    </source>
</evidence>
<proteinExistence type="predicted"/>